<reference evidence="5" key="1">
    <citation type="submission" date="2022-10" db="EMBL/GenBank/DDBJ databases">
        <title>Fusarium specimens isolated from Avocado Roots.</title>
        <authorList>
            <person name="Stajich J."/>
            <person name="Roper C."/>
            <person name="Heimlech-Rivalta G."/>
        </authorList>
    </citation>
    <scope>NUCLEOTIDE SEQUENCE</scope>
    <source>
        <strain evidence="5">CF00143</strain>
    </source>
</reference>
<keyword evidence="3" id="KW-0732">Signal</keyword>
<keyword evidence="2" id="KW-1133">Transmembrane helix</keyword>
<accession>A0A9W8PYS5</accession>
<dbReference type="Pfam" id="PF17111">
    <property type="entry name" value="PigL_N"/>
    <property type="match status" value="1"/>
</dbReference>
<sequence length="1200" mass="134062">MESAALVLANIQLAALAAQSTLALRNRVAHHKGHDKVLASLYNVLENLCNNLKEPERITILEASAIMILEGPIRRCTTLCQEFEKAMQDFEMKPTTGLRDWSKMEVTTGDINEFIDILTGYQTTISVCLDTMTKPAAKLYTALEGYEEKIQVVFYTLSRNLKRVNEKMDLDTRESQNTSASVRDIELNEEWEMINQCFIICQTIGSHMRSLADHEEPLEDTPLWTLDPDSQNLSEAQSPTDILSVEKRLRQQGPSQPSRNAYIDTLLLSSRKHLTNDIIKHIDAVFGAKSKPSTVAGYIWPMPSGSANSAPPATDLLPEASADGTYEVVNTLASRRVTPEDFEDACECCIFWLFSPENFSSTERQACISPKKEISHLITHCVHHHGLIRGKDPRTTARRYLASCQTNNPLIKAEGLCEKCSSIDKWNDEDFMDSAHYGIVLCLRCWYTFNKREMQDHLAESLCAYNAIKPKREKVYNLYTTFCSENRPPRTPPWPSIPSSGQQPLPSPAESSSSLCLPTPGELLEPLLSPNLDKPADTTLTLASGGDTTTISLTPDDIFTAGENPTSSNHQVATTDTSIRHPGESVEFEADKVNGADDSEEEPDKSEHMNDVASMQSFDDDIQSSSSSCARTPHVIVAERQIGALLAGHPGVSFVLEESIDIMPKDRLKRNIRRSLKLLYLRLREETQSNVQLLATRMFKGRNSRTRISRRTVEEGMAGLVANPGSEEDAERPTFHKDRAFLDSWLSSLQCTEQIDEKPQDLRPSKETHDESDSSADSGSNISEQYQAVQIAEDFLIRGTAFRAFLTELTLSLLPVHLRQIMQLASWGDIELIDQAFKISISDRIKSSVENLTGSPWNWWPMASPKIPLRRGHVRMNWKCHCGKPCSVDITPSQARIIERIINNPASFVENKESTHSRQSVVQSIASWFGRRSGALLPTSTPVSQNNHLPSSGIESSNQAQGITAIAGEGNTLPSTACDLRILFGVPTGPKTLHLTPILVTQQPKSEVFPQMQKEHKRIRGRVRAWFSFWQLSHCNFVKFESIARNVVVACGQGLPEANDIDYDFSPKPASLPPIHPHVFEAAFNSCAGGSCRRLFPPHECYEFEETIYIPRIPKKKTPISSGERDVAIWGLEARYCISCFHVVLYHVLILIPPFALWGIWMTKHPGDIQSASVPMTVVVAMISMFWSATGILKQFRGEL</sequence>
<name>A0A9W8PYS5_9HYPO</name>
<feature type="domain" description="Azaphilone pigments biosynthesis cluster protein L N-terminal" evidence="4">
    <location>
        <begin position="11"/>
        <end position="202"/>
    </location>
</feature>
<feature type="compositionally biased region" description="Basic and acidic residues" evidence="1">
    <location>
        <begin position="756"/>
        <end position="772"/>
    </location>
</feature>
<keyword evidence="2" id="KW-0812">Transmembrane</keyword>
<feature type="compositionally biased region" description="Polar residues" evidence="1">
    <location>
        <begin position="563"/>
        <end position="577"/>
    </location>
</feature>
<keyword evidence="6" id="KW-1185">Reference proteome</keyword>
<evidence type="ECO:0000256" key="2">
    <source>
        <dbReference type="SAM" id="Phobius"/>
    </source>
</evidence>
<keyword evidence="2" id="KW-0472">Membrane</keyword>
<proteinExistence type="predicted"/>
<evidence type="ECO:0000256" key="3">
    <source>
        <dbReference type="SAM" id="SignalP"/>
    </source>
</evidence>
<feature type="compositionally biased region" description="Low complexity" evidence="1">
    <location>
        <begin position="508"/>
        <end position="532"/>
    </location>
</feature>
<dbReference type="AlphaFoldDB" id="A0A9W8PYS5"/>
<organism evidence="5 6">
    <name type="scientific">Fusarium irregulare</name>
    <dbReference type="NCBI Taxonomy" id="2494466"/>
    <lineage>
        <taxon>Eukaryota</taxon>
        <taxon>Fungi</taxon>
        <taxon>Dikarya</taxon>
        <taxon>Ascomycota</taxon>
        <taxon>Pezizomycotina</taxon>
        <taxon>Sordariomycetes</taxon>
        <taxon>Hypocreomycetidae</taxon>
        <taxon>Hypocreales</taxon>
        <taxon>Nectriaceae</taxon>
        <taxon>Fusarium</taxon>
        <taxon>Fusarium incarnatum-equiseti species complex</taxon>
    </lineage>
</organism>
<evidence type="ECO:0000259" key="4">
    <source>
        <dbReference type="Pfam" id="PF17111"/>
    </source>
</evidence>
<feature type="compositionally biased region" description="Basic and acidic residues" evidence="1">
    <location>
        <begin position="578"/>
        <end position="595"/>
    </location>
</feature>
<feature type="transmembrane region" description="Helical" evidence="2">
    <location>
        <begin position="1143"/>
        <end position="1161"/>
    </location>
</feature>
<gene>
    <name evidence="5" type="ORF">NW766_002454</name>
</gene>
<dbReference type="Proteomes" id="UP001152130">
    <property type="component" value="Unassembled WGS sequence"/>
</dbReference>
<comment type="caution">
    <text evidence="5">The sequence shown here is derived from an EMBL/GenBank/DDBJ whole genome shotgun (WGS) entry which is preliminary data.</text>
</comment>
<feature type="region of interest" description="Disordered" evidence="1">
    <location>
        <begin position="756"/>
        <end position="780"/>
    </location>
</feature>
<evidence type="ECO:0000256" key="1">
    <source>
        <dbReference type="SAM" id="MobiDB-lite"/>
    </source>
</evidence>
<evidence type="ECO:0000313" key="6">
    <source>
        <dbReference type="Proteomes" id="UP001152130"/>
    </source>
</evidence>
<dbReference type="EMBL" id="JAPDHF010000003">
    <property type="protein sequence ID" value="KAJ4020958.1"/>
    <property type="molecule type" value="Genomic_DNA"/>
</dbReference>
<feature type="region of interest" description="Disordered" evidence="1">
    <location>
        <begin position="487"/>
        <end position="609"/>
    </location>
</feature>
<feature type="transmembrane region" description="Helical" evidence="2">
    <location>
        <begin position="1173"/>
        <end position="1193"/>
    </location>
</feature>
<protein>
    <recommendedName>
        <fullName evidence="4">Azaphilone pigments biosynthesis cluster protein L N-terminal domain-containing protein</fullName>
    </recommendedName>
</protein>
<feature type="signal peptide" evidence="3">
    <location>
        <begin position="1"/>
        <end position="23"/>
    </location>
</feature>
<evidence type="ECO:0000313" key="5">
    <source>
        <dbReference type="EMBL" id="KAJ4020958.1"/>
    </source>
</evidence>
<dbReference type="InterPro" id="IPR031348">
    <property type="entry name" value="PigL_N"/>
</dbReference>
<feature type="compositionally biased region" description="Polar residues" evidence="1">
    <location>
        <begin position="538"/>
        <end position="553"/>
    </location>
</feature>
<feature type="chain" id="PRO_5040814875" description="Azaphilone pigments biosynthesis cluster protein L N-terminal domain-containing protein" evidence="3">
    <location>
        <begin position="24"/>
        <end position="1200"/>
    </location>
</feature>